<dbReference type="AlphaFoldDB" id="A0A087HHV5"/>
<dbReference type="PANTHER" id="PTHR36766:SF64">
    <property type="entry name" value="OS12G0206100 PROTEIN"/>
    <property type="match status" value="1"/>
</dbReference>
<dbReference type="Gramene" id="KFK41707">
    <property type="protein sequence ID" value="KFK41707"/>
    <property type="gene ID" value="AALP_AA2G162900"/>
</dbReference>
<keyword evidence="1" id="KW-0611">Plant defense</keyword>
<dbReference type="PANTHER" id="PTHR36766">
    <property type="entry name" value="PLANT BROAD-SPECTRUM MILDEW RESISTANCE PROTEIN RPW8"/>
    <property type="match status" value="1"/>
</dbReference>
<dbReference type="InterPro" id="IPR032675">
    <property type="entry name" value="LRR_dom_sf"/>
</dbReference>
<name>A0A087HHV5_ARAAL</name>
<proteinExistence type="predicted"/>
<dbReference type="GO" id="GO:0006952">
    <property type="term" value="P:defense response"/>
    <property type="evidence" value="ECO:0007669"/>
    <property type="project" value="UniProtKB-KW"/>
</dbReference>
<dbReference type="EMBL" id="CM002870">
    <property type="protein sequence ID" value="KFK41707.1"/>
    <property type="molecule type" value="Genomic_DNA"/>
</dbReference>
<evidence type="ECO:0000313" key="3">
    <source>
        <dbReference type="Proteomes" id="UP000029120"/>
    </source>
</evidence>
<gene>
    <name evidence="2" type="ordered locus">AALP_Aa2g162900</name>
</gene>
<dbReference type="Proteomes" id="UP000029120">
    <property type="component" value="Chromosome 2"/>
</dbReference>
<protein>
    <submittedName>
        <fullName evidence="2">Uncharacterized protein</fullName>
    </submittedName>
</protein>
<evidence type="ECO:0000313" key="2">
    <source>
        <dbReference type="EMBL" id="KFK41707.1"/>
    </source>
</evidence>
<dbReference type="SUPFAM" id="SSF52058">
    <property type="entry name" value="L domain-like"/>
    <property type="match status" value="1"/>
</dbReference>
<keyword evidence="3" id="KW-1185">Reference proteome</keyword>
<dbReference type="OrthoDB" id="283575at2759"/>
<accession>A0A087HHV5</accession>
<dbReference type="Gene3D" id="3.80.10.10">
    <property type="entry name" value="Ribonuclease Inhibitor"/>
    <property type="match status" value="3"/>
</dbReference>
<sequence>MMFQDLPNLLRLDVTGSRKLGGLPDLSTAKKLEELMIESCTRLDKIPESIMVLTKLRKLNAIDCHILRGINFTVDFSGDDIQETISWRLISPRMTNRLILYNNLSIEGQIHIESYHLRGNAEHISYAFEQEIPEKIEPRRNGIRHMKSLHIKRFSYRNPPVPFRCYSFQLFPSLTELNLINLNISTIPDDINHSPLLRKINLSGNDFVCLPTTMQSLSKLKYLSLRNCPKLKSLPQLTQVETLILSDCENLQTLLRLRANEEHSTYQLLELWLDNCRSVRKLSDELTHFTKLTYLDLSRYDFVTLPSSIKDLSSLYALFVNNCKRLTSVESLPQSVKYLYAQGCDSLVNVSLSTDHALKHIDLKDCPLMKQDEQLKNLFSNDGYVQEVSFLVPNLFL</sequence>
<reference evidence="3" key="1">
    <citation type="journal article" date="2015" name="Nat. Plants">
        <title>Genome expansion of Arabis alpina linked with retrotransposition and reduced symmetric DNA methylation.</title>
        <authorList>
            <person name="Willing E.M."/>
            <person name="Rawat V."/>
            <person name="Mandakova T."/>
            <person name="Maumus F."/>
            <person name="James G.V."/>
            <person name="Nordstroem K.J."/>
            <person name="Becker C."/>
            <person name="Warthmann N."/>
            <person name="Chica C."/>
            <person name="Szarzynska B."/>
            <person name="Zytnicki M."/>
            <person name="Albani M.C."/>
            <person name="Kiefer C."/>
            <person name="Bergonzi S."/>
            <person name="Castaings L."/>
            <person name="Mateos J.L."/>
            <person name="Berns M.C."/>
            <person name="Bujdoso N."/>
            <person name="Piofczyk T."/>
            <person name="de Lorenzo L."/>
            <person name="Barrero-Sicilia C."/>
            <person name="Mateos I."/>
            <person name="Piednoel M."/>
            <person name="Hagmann J."/>
            <person name="Chen-Min-Tao R."/>
            <person name="Iglesias-Fernandez R."/>
            <person name="Schuster S.C."/>
            <person name="Alonso-Blanco C."/>
            <person name="Roudier F."/>
            <person name="Carbonero P."/>
            <person name="Paz-Ares J."/>
            <person name="Davis S.J."/>
            <person name="Pecinka A."/>
            <person name="Quesneville H."/>
            <person name="Colot V."/>
            <person name="Lysak M.A."/>
            <person name="Weigel D."/>
            <person name="Coupland G."/>
            <person name="Schneeberger K."/>
        </authorList>
    </citation>
    <scope>NUCLEOTIDE SEQUENCE [LARGE SCALE GENOMIC DNA]</scope>
    <source>
        <strain evidence="3">cv. Pajares</strain>
    </source>
</reference>
<organism evidence="2 3">
    <name type="scientific">Arabis alpina</name>
    <name type="common">Alpine rock-cress</name>
    <dbReference type="NCBI Taxonomy" id="50452"/>
    <lineage>
        <taxon>Eukaryota</taxon>
        <taxon>Viridiplantae</taxon>
        <taxon>Streptophyta</taxon>
        <taxon>Embryophyta</taxon>
        <taxon>Tracheophyta</taxon>
        <taxon>Spermatophyta</taxon>
        <taxon>Magnoliopsida</taxon>
        <taxon>eudicotyledons</taxon>
        <taxon>Gunneridae</taxon>
        <taxon>Pentapetalae</taxon>
        <taxon>rosids</taxon>
        <taxon>malvids</taxon>
        <taxon>Brassicales</taxon>
        <taxon>Brassicaceae</taxon>
        <taxon>Arabideae</taxon>
        <taxon>Arabis</taxon>
    </lineage>
</organism>
<evidence type="ECO:0000256" key="1">
    <source>
        <dbReference type="ARBA" id="ARBA00022821"/>
    </source>
</evidence>